<sequence>MAYGDYKGPDKPDKGKENGSCNRTRCQCAPARWYNHGSYSWYCDDCRAQIEFDPVNHRYWKLWHEPKCGHPQFETREMMDARAALRKATEV</sequence>
<keyword evidence="3" id="KW-1185">Reference proteome</keyword>
<proteinExistence type="predicted"/>
<feature type="region of interest" description="Disordered" evidence="1">
    <location>
        <begin position="1"/>
        <end position="22"/>
    </location>
</feature>
<accession>A0ABZ2BB79</accession>
<organism evidence="2 3">
    <name type="scientific">Sinorhizobium chiapasense</name>
    <dbReference type="NCBI Taxonomy" id="501572"/>
    <lineage>
        <taxon>Bacteria</taxon>
        <taxon>Pseudomonadati</taxon>
        <taxon>Pseudomonadota</taxon>
        <taxon>Alphaproteobacteria</taxon>
        <taxon>Hyphomicrobiales</taxon>
        <taxon>Rhizobiaceae</taxon>
        <taxon>Sinorhizobium/Ensifer group</taxon>
        <taxon>Sinorhizobium</taxon>
    </lineage>
</organism>
<evidence type="ECO:0000256" key="1">
    <source>
        <dbReference type="SAM" id="MobiDB-lite"/>
    </source>
</evidence>
<protein>
    <submittedName>
        <fullName evidence="2">Uncharacterized protein</fullName>
    </submittedName>
</protein>
<dbReference type="EMBL" id="CP133148">
    <property type="protein sequence ID" value="WVT04668.1"/>
    <property type="molecule type" value="Genomic_DNA"/>
</dbReference>
<evidence type="ECO:0000313" key="2">
    <source>
        <dbReference type="EMBL" id="WVT04668.1"/>
    </source>
</evidence>
<dbReference type="RefSeq" id="WP_331373829.1">
    <property type="nucleotide sequence ID" value="NZ_CP133148.1"/>
</dbReference>
<feature type="compositionally biased region" description="Basic and acidic residues" evidence="1">
    <location>
        <begin position="7"/>
        <end position="17"/>
    </location>
</feature>
<dbReference type="Proteomes" id="UP001432360">
    <property type="component" value="Chromosome"/>
</dbReference>
<gene>
    <name evidence="2" type="ORF">RB548_04445</name>
</gene>
<name>A0ABZ2BB79_9HYPH</name>
<evidence type="ECO:0000313" key="3">
    <source>
        <dbReference type="Proteomes" id="UP001432360"/>
    </source>
</evidence>
<reference evidence="2" key="1">
    <citation type="submission" date="2023-08" db="EMBL/GenBank/DDBJ databases">
        <title>Complete genome sequence of Sinorhizobium chiapanecum ITTG S70 isolated from Acaciella angustissima nodules in Chiapas-Mexico.</title>
        <authorList>
            <person name="Rincon-Rosales R."/>
            <person name="Rogel M.A."/>
            <person name="Rincon-Medina C.I."/>
            <person name="Guerrero G."/>
            <person name="Manzano-Gomez L.A."/>
            <person name="Lopez-Lopez A."/>
            <person name="Rincon Molina F.A."/>
            <person name="Martinez-Romero E."/>
        </authorList>
    </citation>
    <scope>NUCLEOTIDE SEQUENCE</scope>
    <source>
        <strain evidence="2">ITTG S70</strain>
    </source>
</reference>